<feature type="domain" description="PilZ" evidence="1">
    <location>
        <begin position="16"/>
        <end position="93"/>
    </location>
</feature>
<sequence length="196" mass="21936">MNVSLAEKATTSLPVREDRRPVALHGWLTRRDQEQAHDFFIDNLSYGGCRIQSAARLARGDQVNLTVHRRGVIPGTVRWHNAYGIGVSFTPEVPDRTEVPRRGDRLPLKAEVMVRQTGRRARALAISDLSRFGCSLSFEDRPFEGECVWVALPGLAPVEGRVRWADGREAGVEFVQPIYEAVFELLLVRMGLTAAE</sequence>
<proteinExistence type="predicted"/>
<keyword evidence="3" id="KW-1185">Reference proteome</keyword>
<feature type="domain" description="PilZ" evidence="1">
    <location>
        <begin position="101"/>
        <end position="178"/>
    </location>
</feature>
<dbReference type="SUPFAM" id="SSF141371">
    <property type="entry name" value="PilZ domain-like"/>
    <property type="match status" value="2"/>
</dbReference>
<dbReference type="Pfam" id="PF07238">
    <property type="entry name" value="PilZ"/>
    <property type="match status" value="2"/>
</dbReference>
<evidence type="ECO:0000313" key="2">
    <source>
        <dbReference type="EMBL" id="GAA3996623.1"/>
    </source>
</evidence>
<evidence type="ECO:0000259" key="1">
    <source>
        <dbReference type="Pfam" id="PF07238"/>
    </source>
</evidence>
<dbReference type="Proteomes" id="UP001501310">
    <property type="component" value="Unassembled WGS sequence"/>
</dbReference>
<evidence type="ECO:0000313" key="3">
    <source>
        <dbReference type="Proteomes" id="UP001501310"/>
    </source>
</evidence>
<name>A0ABP7RF55_9SPHN</name>
<accession>A0ABP7RF55</accession>
<comment type="caution">
    <text evidence="2">The sequence shown here is derived from an EMBL/GenBank/DDBJ whole genome shotgun (WGS) entry which is preliminary data.</text>
</comment>
<reference evidence="3" key="1">
    <citation type="journal article" date="2019" name="Int. J. Syst. Evol. Microbiol.">
        <title>The Global Catalogue of Microorganisms (GCM) 10K type strain sequencing project: providing services to taxonomists for standard genome sequencing and annotation.</title>
        <authorList>
            <consortium name="The Broad Institute Genomics Platform"/>
            <consortium name="The Broad Institute Genome Sequencing Center for Infectious Disease"/>
            <person name="Wu L."/>
            <person name="Ma J."/>
        </authorList>
    </citation>
    <scope>NUCLEOTIDE SEQUENCE [LARGE SCALE GENOMIC DNA]</scope>
    <source>
        <strain evidence="3">JCM 16603</strain>
    </source>
</reference>
<protein>
    <recommendedName>
        <fullName evidence="1">PilZ domain-containing protein</fullName>
    </recommendedName>
</protein>
<dbReference type="InterPro" id="IPR009875">
    <property type="entry name" value="PilZ_domain"/>
</dbReference>
<dbReference type="EMBL" id="BAAAZD010000001">
    <property type="protein sequence ID" value="GAA3996623.1"/>
    <property type="molecule type" value="Genomic_DNA"/>
</dbReference>
<organism evidence="2 3">
    <name type="scientific">Sphingomonas humi</name>
    <dbReference type="NCBI Taxonomy" id="335630"/>
    <lineage>
        <taxon>Bacteria</taxon>
        <taxon>Pseudomonadati</taxon>
        <taxon>Pseudomonadota</taxon>
        <taxon>Alphaproteobacteria</taxon>
        <taxon>Sphingomonadales</taxon>
        <taxon>Sphingomonadaceae</taxon>
        <taxon>Sphingomonas</taxon>
    </lineage>
</organism>
<dbReference type="RefSeq" id="WP_344708308.1">
    <property type="nucleotide sequence ID" value="NZ_BAAAZD010000001.1"/>
</dbReference>
<gene>
    <name evidence="2" type="ORF">GCM10022211_02120</name>
</gene>